<dbReference type="Gene3D" id="2.60.200.20">
    <property type="match status" value="1"/>
</dbReference>
<feature type="domain" description="Kinesin motor" evidence="6">
    <location>
        <begin position="1"/>
        <end position="196"/>
    </location>
</feature>
<dbReference type="InterPro" id="IPR001752">
    <property type="entry name" value="Kinesin_motor_dom"/>
</dbReference>
<dbReference type="PRINTS" id="PR00380">
    <property type="entry name" value="KINESINHEAVY"/>
</dbReference>
<reference evidence="8" key="1">
    <citation type="submission" date="2022-10" db="EMBL/GenBank/DDBJ databases">
        <authorList>
            <person name="Chen Y."/>
            <person name="Dougan E. K."/>
            <person name="Chan C."/>
            <person name="Rhodes N."/>
            <person name="Thang M."/>
        </authorList>
    </citation>
    <scope>NUCLEOTIDE SEQUENCE</scope>
</reference>
<dbReference type="InterPro" id="IPR027640">
    <property type="entry name" value="Kinesin-like_fam"/>
</dbReference>
<comment type="similarity">
    <text evidence="3">Belongs to the TRAFAC class myosin-kinesin ATPase superfamily. Kinesin family.</text>
</comment>
<dbReference type="Pfam" id="PF00225">
    <property type="entry name" value="Kinesin"/>
    <property type="match status" value="1"/>
</dbReference>
<feature type="region of interest" description="Disordered" evidence="5">
    <location>
        <begin position="1028"/>
        <end position="1063"/>
    </location>
</feature>
<comment type="caution">
    <text evidence="3">Lacks conserved residue(s) required for the propagation of feature annotation.</text>
</comment>
<feature type="coiled-coil region" evidence="4">
    <location>
        <begin position="197"/>
        <end position="276"/>
    </location>
</feature>
<keyword evidence="10" id="KW-1185">Reference proteome</keyword>
<feature type="region of interest" description="Disordered" evidence="5">
    <location>
        <begin position="811"/>
        <end position="890"/>
    </location>
</feature>
<dbReference type="OrthoDB" id="435923at2759"/>
<dbReference type="PANTHER" id="PTHR47968">
    <property type="entry name" value="CENTROMERE PROTEIN E"/>
    <property type="match status" value="1"/>
</dbReference>
<dbReference type="SMART" id="SM00129">
    <property type="entry name" value="KISc"/>
    <property type="match status" value="1"/>
</dbReference>
<dbReference type="EMBL" id="CAMXCT020002311">
    <property type="protein sequence ID" value="CAL1150621.1"/>
    <property type="molecule type" value="Genomic_DNA"/>
</dbReference>
<dbReference type="InterPro" id="IPR008984">
    <property type="entry name" value="SMAD_FHA_dom_sf"/>
</dbReference>
<feature type="compositionally biased region" description="Low complexity" evidence="5">
    <location>
        <begin position="859"/>
        <end position="875"/>
    </location>
</feature>
<evidence type="ECO:0000256" key="5">
    <source>
        <dbReference type="SAM" id="MobiDB-lite"/>
    </source>
</evidence>
<evidence type="ECO:0000259" key="7">
    <source>
        <dbReference type="PROSITE" id="PS50106"/>
    </source>
</evidence>
<feature type="compositionally biased region" description="Basic and acidic residues" evidence="5">
    <location>
        <begin position="828"/>
        <end position="837"/>
    </location>
</feature>
<evidence type="ECO:0000256" key="1">
    <source>
        <dbReference type="ARBA" id="ARBA00023054"/>
    </source>
</evidence>
<evidence type="ECO:0000313" key="8">
    <source>
        <dbReference type="EMBL" id="CAI3997246.1"/>
    </source>
</evidence>
<dbReference type="AlphaFoldDB" id="A0A9P1CTQ3"/>
<evidence type="ECO:0000256" key="4">
    <source>
        <dbReference type="SAM" id="Coils"/>
    </source>
</evidence>
<dbReference type="SUPFAM" id="SSF50156">
    <property type="entry name" value="PDZ domain-like"/>
    <property type="match status" value="1"/>
</dbReference>
<dbReference type="Gene3D" id="2.30.42.60">
    <property type="match status" value="1"/>
</dbReference>
<evidence type="ECO:0000313" key="10">
    <source>
        <dbReference type="Proteomes" id="UP001152797"/>
    </source>
</evidence>
<evidence type="ECO:0000313" key="9">
    <source>
        <dbReference type="EMBL" id="CAL4784558.1"/>
    </source>
</evidence>
<gene>
    <name evidence="8" type="ORF">C1SCF055_LOCUS23650</name>
</gene>
<dbReference type="GO" id="GO:0008017">
    <property type="term" value="F:microtubule binding"/>
    <property type="evidence" value="ECO:0007669"/>
    <property type="project" value="InterPro"/>
</dbReference>
<dbReference type="EMBL" id="CAMXCT030002311">
    <property type="protein sequence ID" value="CAL4784558.1"/>
    <property type="molecule type" value="Genomic_DNA"/>
</dbReference>
<comment type="caution">
    <text evidence="8">The sequence shown here is derived from an EMBL/GenBank/DDBJ whole genome shotgun (WGS) entry which is preliminary data.</text>
</comment>
<keyword evidence="1 4" id="KW-0175">Coiled coil</keyword>
<dbReference type="SUPFAM" id="SSF52540">
    <property type="entry name" value="P-loop containing nucleoside triphosphate hydrolases"/>
    <property type="match status" value="1"/>
</dbReference>
<evidence type="ECO:0000256" key="3">
    <source>
        <dbReference type="PROSITE-ProRule" id="PRU00283"/>
    </source>
</evidence>
<evidence type="ECO:0000256" key="2">
    <source>
        <dbReference type="ARBA" id="ARBA00023175"/>
    </source>
</evidence>
<dbReference type="GO" id="GO:0003777">
    <property type="term" value="F:microtubule motor activity"/>
    <property type="evidence" value="ECO:0007669"/>
    <property type="project" value="InterPro"/>
</dbReference>
<accession>A0A9P1CTQ3</accession>
<name>A0A9P1CTQ3_9DINO</name>
<organism evidence="8">
    <name type="scientific">Cladocopium goreaui</name>
    <dbReference type="NCBI Taxonomy" id="2562237"/>
    <lineage>
        <taxon>Eukaryota</taxon>
        <taxon>Sar</taxon>
        <taxon>Alveolata</taxon>
        <taxon>Dinophyceae</taxon>
        <taxon>Suessiales</taxon>
        <taxon>Symbiodiniaceae</taxon>
        <taxon>Cladocopium</taxon>
    </lineage>
</organism>
<dbReference type="GO" id="GO:0005524">
    <property type="term" value="F:ATP binding"/>
    <property type="evidence" value="ECO:0007669"/>
    <property type="project" value="InterPro"/>
</dbReference>
<dbReference type="InterPro" id="IPR036034">
    <property type="entry name" value="PDZ_sf"/>
</dbReference>
<dbReference type="EMBL" id="CAMXCT010002311">
    <property type="protein sequence ID" value="CAI3997246.1"/>
    <property type="molecule type" value="Genomic_DNA"/>
</dbReference>
<dbReference type="Gene3D" id="3.40.850.10">
    <property type="entry name" value="Kinesin motor domain"/>
    <property type="match status" value="1"/>
</dbReference>
<keyword evidence="2" id="KW-0505">Motor protein</keyword>
<feature type="compositionally biased region" description="Basic and acidic residues" evidence="5">
    <location>
        <begin position="1053"/>
        <end position="1063"/>
    </location>
</feature>
<evidence type="ECO:0000259" key="6">
    <source>
        <dbReference type="PROSITE" id="PS50067"/>
    </source>
</evidence>
<protein>
    <submittedName>
        <fullName evidence="9">Kinesin-like protein KIF3A</fullName>
    </submittedName>
</protein>
<proteinExistence type="inferred from homology"/>
<dbReference type="PROSITE" id="PS50067">
    <property type="entry name" value="KINESIN_MOTOR_2"/>
    <property type="match status" value="1"/>
</dbReference>
<sequence>MVCYDEHIFCIFFSHPALCWSQSVAVDQYGPRVSQVHELLDFGAKNRAVGATSMNANSSRSHAVFTLDIRLSYSGATAKDLQSCIHFVDLAGSEKQKKTHASGERLQEGIAINQSLSSLSRVIQALSGSSGIQPVFRESKLTLLLKAKQSEPDRAAVQEALSGNSRTVLLACVSPARSNFDESVSTLEFAARCKLIKTNAKKNEQDKRELIETLSKEKEEVEARLEAERQQKLLLQHELEREMEESKKNQELAQQMQEEKQRIEDMLRTLKIEQEKQKEVSVQQSSGPDTAEMERELQHLREVQRRETLAQKQLEVFKERELSQQKELERIQQSKAEELSQADKERQAVLMELQEKLQAVEQREEEERQRMEAARITEVELRQRIEQEMKRVQHREEDLKKELVGLEGLRDSWDMEKADIEQKAQEHKLSRERLLKELGISGIDDLEDAEKVPRLVNMNPDKSLEGCLIFYLPLEETRIGADHQKCQVFLTGLDVAEEVCVIHNEGHEKLEVRPCPGGLVRVNGYQVDDDEGRLLESGDRLAIGRAHIFRVVIPASTSAENVEEEDFEKAMKELQANREVDPRYRRAVDAAVMIVKHERGTKEANSLLESAKAASEVVAEANAILKKVPQEWTSGVSHYELAVLFQADGPPEVCVVARPEEDETTATPEPGSWQERGFSAGIWEAGRFEEDRLTMMHEAADLIAAQPNDFMGVVTEPKESPNGPNEVDWELHAWTEVSLDSFKDLSDQLKEIEDMKKKDQDERKQDGGGLLDWLGWARKKPVEELKGDVKEIVQATKTGFLDWFMGAKSDKEEAPLAKSKASPKKARERREASEPLKSRRMSMAPRQTLQPGALQVPMSVSPTKRSSSSSTRRISAVANAKEPSPKGKWVPPEDLLAEKFGDDILVDASRLEAGAIRRASKSGIETITQELIPDDRETVQIEVNELFGDKLGVRLRMEGLVVSNFDVPEAADVGWRFGDEIVAVNGKTVASREDFRKELAEARALLPILFTVKRPRRSCIDIGRKTISNSRDVGQEKEKRRKGRASSTSVPYREPRERIMDTE</sequence>
<dbReference type="InterPro" id="IPR036961">
    <property type="entry name" value="Kinesin_motor_dom_sf"/>
</dbReference>
<reference evidence="9 10" key="2">
    <citation type="submission" date="2024-05" db="EMBL/GenBank/DDBJ databases">
        <authorList>
            <person name="Chen Y."/>
            <person name="Shah S."/>
            <person name="Dougan E. K."/>
            <person name="Thang M."/>
            <person name="Chan C."/>
        </authorList>
    </citation>
    <scope>NUCLEOTIDE SEQUENCE [LARGE SCALE GENOMIC DNA]</scope>
</reference>
<dbReference type="InterPro" id="IPR001478">
    <property type="entry name" value="PDZ"/>
</dbReference>
<feature type="domain" description="PDZ" evidence="7">
    <location>
        <begin position="938"/>
        <end position="1014"/>
    </location>
</feature>
<dbReference type="PROSITE" id="PS50106">
    <property type="entry name" value="PDZ"/>
    <property type="match status" value="1"/>
</dbReference>
<feature type="coiled-coil region" evidence="4">
    <location>
        <begin position="350"/>
        <end position="437"/>
    </location>
</feature>
<dbReference type="Proteomes" id="UP001152797">
    <property type="component" value="Unassembled WGS sequence"/>
</dbReference>
<dbReference type="PANTHER" id="PTHR47968:SF75">
    <property type="entry name" value="CENTROMERE-ASSOCIATED PROTEIN E"/>
    <property type="match status" value="1"/>
</dbReference>
<dbReference type="SUPFAM" id="SSF49879">
    <property type="entry name" value="SMAD/FHA domain"/>
    <property type="match status" value="1"/>
</dbReference>
<dbReference type="InterPro" id="IPR027417">
    <property type="entry name" value="P-loop_NTPase"/>
</dbReference>
<dbReference type="GO" id="GO:0007018">
    <property type="term" value="P:microtubule-based movement"/>
    <property type="evidence" value="ECO:0007669"/>
    <property type="project" value="InterPro"/>
</dbReference>